<protein>
    <submittedName>
        <fullName evidence="1">Uncharacterized protein</fullName>
    </submittedName>
</protein>
<comment type="caution">
    <text evidence="1">The sequence shown here is derived from an EMBL/GenBank/DDBJ whole genome shotgun (WGS) entry which is preliminary data.</text>
</comment>
<dbReference type="EMBL" id="LKCN02000005">
    <property type="protein sequence ID" value="RCI13972.1"/>
    <property type="molecule type" value="Genomic_DNA"/>
</dbReference>
<proteinExistence type="predicted"/>
<evidence type="ECO:0000313" key="1">
    <source>
        <dbReference type="EMBL" id="RCI13972.1"/>
    </source>
</evidence>
<keyword evidence="2" id="KW-1185">Reference proteome</keyword>
<name>A0A367LI93_9HYPO</name>
<dbReference type="AntiFam" id="ANF00237">
    <property type="entry name" value="Shadow ORF (opposite ahcY)"/>
</dbReference>
<organism evidence="1 2">
    <name type="scientific">Ophiocordyceps polyrhachis-furcata BCC 54312</name>
    <dbReference type="NCBI Taxonomy" id="1330021"/>
    <lineage>
        <taxon>Eukaryota</taxon>
        <taxon>Fungi</taxon>
        <taxon>Dikarya</taxon>
        <taxon>Ascomycota</taxon>
        <taxon>Pezizomycotina</taxon>
        <taxon>Sordariomycetes</taxon>
        <taxon>Hypocreomycetidae</taxon>
        <taxon>Hypocreales</taxon>
        <taxon>Ophiocordycipitaceae</taxon>
        <taxon>Ophiocordyceps</taxon>
    </lineage>
</organism>
<gene>
    <name evidence="1" type="ORF">L249_8305</name>
</gene>
<dbReference type="AlphaFoldDB" id="A0A367LI93"/>
<evidence type="ECO:0000313" key="2">
    <source>
        <dbReference type="Proteomes" id="UP000253664"/>
    </source>
</evidence>
<dbReference type="Proteomes" id="UP000253664">
    <property type="component" value="Unassembled WGS sequence"/>
</dbReference>
<reference evidence="1 2" key="1">
    <citation type="journal article" date="2015" name="BMC Genomics">
        <title>Insights from the genome of Ophiocordyceps polyrhachis-furcata to pathogenicity and host specificity in insect fungi.</title>
        <authorList>
            <person name="Wichadakul D."/>
            <person name="Kobmoo N."/>
            <person name="Ingsriswang S."/>
            <person name="Tangphatsornruang S."/>
            <person name="Chantasingh D."/>
            <person name="Luangsa-ard J.J."/>
            <person name="Eurwilaichitr L."/>
        </authorList>
    </citation>
    <scope>NUCLEOTIDE SEQUENCE [LARGE SCALE GENOMIC DNA]</scope>
    <source>
        <strain evidence="1 2">BCC 54312</strain>
    </source>
</reference>
<sequence>MALVTKQLSGHLLVQDLGQDVDADVELASLGKLNVLFAPCLVAALVEHDLGQDLVRKRARHDKGRVAGGASEVDETALGQKDDVAARGHEEAVDLRLDVVDRLGILLEPGHVNLNVEVANDIAASGGGDENLANRGRLFHRRHLVAGDGGLEGVDRIDLSDDDAGAHAVQGHGTALADIAKASHDGHLAGNHDIGGALDAVDQGLAAAVQVVKLGLCDRVIDVDGGYQELLLFEHAVQVVDARRRLLRDAVAVLEHLRVFGVNELRQIASVVENQVETLAVLESNQLLLQAPVVLVLRLALPGEDGHAGGGDGGGSVVLGAEDVTAGPRHIGTESDERLDQDGRLDCHVQTTSDASALERLIIGVLGPSRH</sequence>
<accession>A0A367LI93</accession>